<feature type="region of interest" description="Disordered" evidence="1">
    <location>
        <begin position="102"/>
        <end position="124"/>
    </location>
</feature>
<accession>A0ABS1P596</accession>
<dbReference type="Proteomes" id="UP000621386">
    <property type="component" value="Unassembled WGS sequence"/>
</dbReference>
<sequence length="124" mass="13209">MTGGWGVAAGIIGSLLGAIALLGSGLFAARATRAAAATTAEAQRAAADAAAEPQQRAADLAAFKEIRVGLERRIEQQDRRIDSLTSLVRAFSWYVSELTGQMRQNRIEPPAPPTRVDEYNRTGV</sequence>
<keyword evidence="2" id="KW-0812">Transmembrane</keyword>
<feature type="compositionally biased region" description="Basic and acidic residues" evidence="1">
    <location>
        <begin position="115"/>
        <end position="124"/>
    </location>
</feature>
<dbReference type="EMBL" id="JAERRH010000008">
    <property type="protein sequence ID" value="MBL1107340.1"/>
    <property type="molecule type" value="Genomic_DNA"/>
</dbReference>
<gene>
    <name evidence="3" type="ORF">JK361_22500</name>
</gene>
<reference evidence="3 4" key="1">
    <citation type="submission" date="2021-01" db="EMBL/GenBank/DDBJ databases">
        <title>WGS of actinomycetes isolated from Thailand.</title>
        <authorList>
            <person name="Thawai C."/>
        </authorList>
    </citation>
    <scope>NUCLEOTIDE SEQUENCE [LARGE SCALE GENOMIC DNA]</scope>
    <source>
        <strain evidence="3 4">CH5-8</strain>
    </source>
</reference>
<feature type="transmembrane region" description="Helical" evidence="2">
    <location>
        <begin position="6"/>
        <end position="29"/>
    </location>
</feature>
<keyword evidence="2" id="KW-0472">Membrane</keyword>
<comment type="caution">
    <text evidence="3">The sequence shown here is derived from an EMBL/GenBank/DDBJ whole genome shotgun (WGS) entry which is preliminary data.</text>
</comment>
<evidence type="ECO:0000256" key="2">
    <source>
        <dbReference type="SAM" id="Phobius"/>
    </source>
</evidence>
<evidence type="ECO:0000313" key="3">
    <source>
        <dbReference type="EMBL" id="MBL1107340.1"/>
    </source>
</evidence>
<protein>
    <submittedName>
        <fullName evidence="3">Uncharacterized protein</fullName>
    </submittedName>
</protein>
<organism evidence="3 4">
    <name type="scientific">Streptomyces musisoli</name>
    <dbReference type="NCBI Taxonomy" id="2802280"/>
    <lineage>
        <taxon>Bacteria</taxon>
        <taxon>Bacillati</taxon>
        <taxon>Actinomycetota</taxon>
        <taxon>Actinomycetes</taxon>
        <taxon>Kitasatosporales</taxon>
        <taxon>Streptomycetaceae</taxon>
        <taxon>Streptomyces</taxon>
    </lineage>
</organism>
<evidence type="ECO:0000313" key="4">
    <source>
        <dbReference type="Proteomes" id="UP000621386"/>
    </source>
</evidence>
<keyword evidence="4" id="KW-1185">Reference proteome</keyword>
<proteinExistence type="predicted"/>
<evidence type="ECO:0000256" key="1">
    <source>
        <dbReference type="SAM" id="MobiDB-lite"/>
    </source>
</evidence>
<name>A0ABS1P596_9ACTN</name>
<keyword evidence="2" id="KW-1133">Transmembrane helix</keyword>